<evidence type="ECO:0008006" key="3">
    <source>
        <dbReference type="Google" id="ProtNLM"/>
    </source>
</evidence>
<gene>
    <name evidence="1" type="ORF">GCM10023258_28550</name>
</gene>
<dbReference type="EMBL" id="BAABIW010000018">
    <property type="protein sequence ID" value="GAA5030870.1"/>
    <property type="molecule type" value="Genomic_DNA"/>
</dbReference>
<dbReference type="RefSeq" id="WP_345508168.1">
    <property type="nucleotide sequence ID" value="NZ_BAABIW010000018.1"/>
</dbReference>
<proteinExistence type="predicted"/>
<comment type="caution">
    <text evidence="1">The sequence shown here is derived from an EMBL/GenBank/DDBJ whole genome shotgun (WGS) entry which is preliminary data.</text>
</comment>
<keyword evidence="2" id="KW-1185">Reference proteome</keyword>
<sequence length="89" mass="8835">MTTTTLRAPAVRPSTVRTAGIAGAMLVVALLVFLWASIGASSASANQAPKPGRPAPQAQLWCTRDVPCPGGGGGSGLCVKGGGVPVKCY</sequence>
<reference evidence="2" key="1">
    <citation type="journal article" date="2019" name="Int. J. Syst. Evol. Microbiol.">
        <title>The Global Catalogue of Microorganisms (GCM) 10K type strain sequencing project: providing services to taxonomists for standard genome sequencing and annotation.</title>
        <authorList>
            <consortium name="The Broad Institute Genomics Platform"/>
            <consortium name="The Broad Institute Genome Sequencing Center for Infectious Disease"/>
            <person name="Wu L."/>
            <person name="Ma J."/>
        </authorList>
    </citation>
    <scope>NUCLEOTIDE SEQUENCE [LARGE SCALE GENOMIC DNA]</scope>
    <source>
        <strain evidence="2">JCM 17687</strain>
    </source>
</reference>
<protein>
    <recommendedName>
        <fullName evidence="3">Secreted protein</fullName>
    </recommendedName>
</protein>
<dbReference type="Proteomes" id="UP001500427">
    <property type="component" value="Unassembled WGS sequence"/>
</dbReference>
<organism evidence="1 2">
    <name type="scientific">Terrabacter aeriphilus</name>
    <dbReference type="NCBI Taxonomy" id="515662"/>
    <lineage>
        <taxon>Bacteria</taxon>
        <taxon>Bacillati</taxon>
        <taxon>Actinomycetota</taxon>
        <taxon>Actinomycetes</taxon>
        <taxon>Micrococcales</taxon>
        <taxon>Intrasporangiaceae</taxon>
        <taxon>Terrabacter</taxon>
    </lineage>
</organism>
<name>A0ABP9JIC4_9MICO</name>
<evidence type="ECO:0000313" key="2">
    <source>
        <dbReference type="Proteomes" id="UP001500427"/>
    </source>
</evidence>
<accession>A0ABP9JIC4</accession>
<evidence type="ECO:0000313" key="1">
    <source>
        <dbReference type="EMBL" id="GAA5030870.1"/>
    </source>
</evidence>